<evidence type="ECO:0000256" key="1">
    <source>
        <dbReference type="SAM" id="MobiDB-lite"/>
    </source>
</evidence>
<name>A0A2U9C4M2_SCOMX</name>
<feature type="domain" description="DUF4614" evidence="2">
    <location>
        <begin position="523"/>
        <end position="692"/>
    </location>
</feature>
<feature type="compositionally biased region" description="Acidic residues" evidence="1">
    <location>
        <begin position="507"/>
        <end position="522"/>
    </location>
</feature>
<gene>
    <name evidence="3" type="ORF">SMAX5B_007950</name>
</gene>
<dbReference type="AlphaFoldDB" id="A0A2U9C4M2"/>
<accession>A0A2U9C4M2</accession>
<dbReference type="Proteomes" id="UP000246464">
    <property type="component" value="Chromosome 12"/>
</dbReference>
<feature type="region of interest" description="Disordered" evidence="1">
    <location>
        <begin position="451"/>
        <end position="581"/>
    </location>
</feature>
<feature type="compositionally biased region" description="Polar residues" evidence="1">
    <location>
        <begin position="122"/>
        <end position="132"/>
    </location>
</feature>
<dbReference type="InterPro" id="IPR027884">
    <property type="entry name" value="DUF4614"/>
</dbReference>
<feature type="region of interest" description="Disordered" evidence="1">
    <location>
        <begin position="359"/>
        <end position="397"/>
    </location>
</feature>
<evidence type="ECO:0000259" key="2">
    <source>
        <dbReference type="Pfam" id="PF15391"/>
    </source>
</evidence>
<sequence>MWNRGGRSSALDRAQALLSARRSARGDAAESTQRPTDTARTHAGAVGGSMKTRSGPQKGHPVFSDLSDLSSVSPAPENGDDTVLSVKSLGREGGSTEGLRPQRAMGGGGGSRFLKKAPPPATISSHSPVSRCQKQQMHEPRSPAYHRATYRDGQPFTLTFTATINLESPMNLTPFCMSLDCGRKPENPERTHAYTGRTCKLHKERPWLNRDLNPYGSKTAAMSRLNNREAAAAAAGSPAGPDVGVRSMSRAAGAALSLAGSETRSTRVVSAVSLESDEEDMRKLLGDSLDSTDGSVVKVGRPSSVAHKMLGKGNQRVHFTPPPVSPSPPSNTAPPRSPASPSCRSSPFRFTGQIQAQFSPSVLSPAPSSPRVSPSPQRRLNSAGGAGSPQRSLSSLSGHSEVISLEELFPAGPGSAHLHSEMSSVSSEDFKINVMSLDDLIPAAFGFTEETSTKEREAKHIVSDQQPPRLREEEEGDVLDYQSDFESESRSETNPSASQVSEHLQGDGDEAEVVSEDGEEASNSDVSRGRTEDDYSSSDSDTTSRISARSRTSKSVSTSSTSGTSGSRSSVSHQGRRVSARKVLKEAAVQTQPDTMMHTWSAGTAMFDPMTYVNPTPVAAYTLSAETVEALSTSNPAAFVLNEMLKQQLAMTRRFIESSRQLHSSLVRSLEPPNYRYTTLEDTRENIRKHRSHKLTMEEALEEVQREMRESV</sequence>
<keyword evidence="4" id="KW-1185">Reference proteome</keyword>
<feature type="region of interest" description="Disordered" evidence="1">
    <location>
        <begin position="1"/>
        <end position="132"/>
    </location>
</feature>
<dbReference type="PANTHER" id="PTHR22409:SF2">
    <property type="entry name" value="CHROMOSOME 19 OPEN READING FRAME 44"/>
    <property type="match status" value="1"/>
</dbReference>
<organism evidence="3 4">
    <name type="scientific">Scophthalmus maximus</name>
    <name type="common">Turbot</name>
    <name type="synonym">Psetta maxima</name>
    <dbReference type="NCBI Taxonomy" id="52904"/>
    <lineage>
        <taxon>Eukaryota</taxon>
        <taxon>Metazoa</taxon>
        <taxon>Chordata</taxon>
        <taxon>Craniata</taxon>
        <taxon>Vertebrata</taxon>
        <taxon>Euteleostomi</taxon>
        <taxon>Actinopterygii</taxon>
        <taxon>Neopterygii</taxon>
        <taxon>Teleostei</taxon>
        <taxon>Neoteleostei</taxon>
        <taxon>Acanthomorphata</taxon>
        <taxon>Carangaria</taxon>
        <taxon>Pleuronectiformes</taxon>
        <taxon>Pleuronectoidei</taxon>
        <taxon>Scophthalmidae</taxon>
        <taxon>Scophthalmus</taxon>
    </lineage>
</organism>
<feature type="compositionally biased region" description="Acidic residues" evidence="1">
    <location>
        <begin position="473"/>
        <end position="486"/>
    </location>
</feature>
<feature type="compositionally biased region" description="Pro residues" evidence="1">
    <location>
        <begin position="320"/>
        <end position="338"/>
    </location>
</feature>
<feature type="compositionally biased region" description="Low complexity" evidence="1">
    <location>
        <begin position="61"/>
        <end position="74"/>
    </location>
</feature>
<dbReference type="InterPro" id="IPR040120">
    <property type="entry name" value="C19orf44-like"/>
</dbReference>
<evidence type="ECO:0000313" key="4">
    <source>
        <dbReference type="Proteomes" id="UP000246464"/>
    </source>
</evidence>
<dbReference type="PANTHER" id="PTHR22409">
    <property type="entry name" value="CHROMOSOME 19 OPEN READING FRAME 44"/>
    <property type="match status" value="1"/>
</dbReference>
<feature type="compositionally biased region" description="Polar residues" evidence="1">
    <location>
        <begin position="492"/>
        <end position="502"/>
    </location>
</feature>
<feature type="compositionally biased region" description="Low complexity" evidence="1">
    <location>
        <begin position="7"/>
        <end position="21"/>
    </location>
</feature>
<feature type="compositionally biased region" description="Low complexity" evidence="1">
    <location>
        <begin position="359"/>
        <end position="376"/>
    </location>
</feature>
<feature type="compositionally biased region" description="Low complexity" evidence="1">
    <location>
        <begin position="537"/>
        <end position="573"/>
    </location>
</feature>
<evidence type="ECO:0000313" key="3">
    <source>
        <dbReference type="EMBL" id="AWP11507.1"/>
    </source>
</evidence>
<reference evidence="3 4" key="1">
    <citation type="submission" date="2017-12" db="EMBL/GenBank/DDBJ databases">
        <title>Integrating genomic resources of turbot (Scophthalmus maximus) in depth evaluation of genetic and physical mapping variation across individuals.</title>
        <authorList>
            <person name="Martinez P."/>
        </authorList>
    </citation>
    <scope>NUCLEOTIDE SEQUENCE [LARGE SCALE GENOMIC DNA]</scope>
</reference>
<protein>
    <submittedName>
        <fullName evidence="3">DUF4614 domain containing protein</fullName>
    </submittedName>
</protein>
<feature type="compositionally biased region" description="Basic and acidic residues" evidence="1">
    <location>
        <begin position="451"/>
        <end position="462"/>
    </location>
</feature>
<dbReference type="EMBL" id="CP026254">
    <property type="protein sequence ID" value="AWP11507.1"/>
    <property type="molecule type" value="Genomic_DNA"/>
</dbReference>
<dbReference type="Pfam" id="PF15391">
    <property type="entry name" value="DUF4614"/>
    <property type="match status" value="1"/>
</dbReference>
<proteinExistence type="predicted"/>
<feature type="region of interest" description="Disordered" evidence="1">
    <location>
        <begin position="308"/>
        <end position="347"/>
    </location>
</feature>